<keyword evidence="1" id="KW-0813">Transport</keyword>
<evidence type="ECO:0000256" key="2">
    <source>
        <dbReference type="SAM" id="Phobius"/>
    </source>
</evidence>
<dbReference type="Pfam" id="PF13347">
    <property type="entry name" value="MFS_2"/>
    <property type="match status" value="1"/>
</dbReference>
<feature type="transmembrane region" description="Helical" evidence="2">
    <location>
        <begin position="35"/>
        <end position="53"/>
    </location>
</feature>
<name>A0A5P8M7S5_9LACO</name>
<dbReference type="InterPro" id="IPR039672">
    <property type="entry name" value="MFS_2"/>
</dbReference>
<dbReference type="AlphaFoldDB" id="A0A5P8M7S5"/>
<feature type="transmembrane region" description="Helical" evidence="2">
    <location>
        <begin position="141"/>
        <end position="159"/>
    </location>
</feature>
<dbReference type="Proteomes" id="UP000326779">
    <property type="component" value="Chromosome"/>
</dbReference>
<keyword evidence="1" id="KW-0762">Sugar transport</keyword>
<organism evidence="3 4">
    <name type="scientific">Schleiferilactobacillus harbinensis</name>
    <dbReference type="NCBI Taxonomy" id="304207"/>
    <lineage>
        <taxon>Bacteria</taxon>
        <taxon>Bacillati</taxon>
        <taxon>Bacillota</taxon>
        <taxon>Bacilli</taxon>
        <taxon>Lactobacillales</taxon>
        <taxon>Lactobacillaceae</taxon>
        <taxon>Schleiferilactobacillus</taxon>
    </lineage>
</organism>
<gene>
    <name evidence="3" type="ORF">D1010_15045</name>
</gene>
<dbReference type="PANTHER" id="PTHR11328:SF24">
    <property type="entry name" value="MAJOR FACILITATOR SUPERFAMILY (MFS) PROFILE DOMAIN-CONTAINING PROTEIN"/>
    <property type="match status" value="1"/>
</dbReference>
<keyword evidence="2" id="KW-1133">Transmembrane helix</keyword>
<feature type="transmembrane region" description="Helical" evidence="2">
    <location>
        <begin position="179"/>
        <end position="197"/>
    </location>
</feature>
<proteinExistence type="predicted"/>
<sequence length="223" mass="24908">MWQGLSYFIFALSYVVINSLFAYYFQYVLGRTDKFYMVGIITTVLGIISVVLFPSIELAVKRRAIYVGGICLMLIGYVTFLLAESNLLLVYITVGVFFFPYPMIFLAALMTITDSVEYGQWKNGTRNESVTLSVRPLIDKLAGALANGMVILAAVNSGMVGKAKPSNIHPDQLLKFKGFMFFAPMILLVLAAFIYLAKVKLTEKKHQEIVNELQAKLSAEQNN</sequence>
<dbReference type="PANTHER" id="PTHR11328">
    <property type="entry name" value="MAJOR FACILITATOR SUPERFAMILY DOMAIN-CONTAINING PROTEIN"/>
    <property type="match status" value="1"/>
</dbReference>
<feature type="transmembrane region" description="Helical" evidence="2">
    <location>
        <begin position="65"/>
        <end position="83"/>
    </location>
</feature>
<dbReference type="GO" id="GO:0008643">
    <property type="term" value="P:carbohydrate transport"/>
    <property type="evidence" value="ECO:0007669"/>
    <property type="project" value="InterPro"/>
</dbReference>
<dbReference type="KEGG" id="lhb:D1010_15045"/>
<protein>
    <submittedName>
        <fullName evidence="3">Uncharacterized protein</fullName>
    </submittedName>
</protein>
<dbReference type="EMBL" id="CP045143">
    <property type="protein sequence ID" value="QFR24586.1"/>
    <property type="molecule type" value="Genomic_DNA"/>
</dbReference>
<evidence type="ECO:0000256" key="1">
    <source>
        <dbReference type="ARBA" id="ARBA00022597"/>
    </source>
</evidence>
<feature type="transmembrane region" description="Helical" evidence="2">
    <location>
        <begin position="7"/>
        <end position="29"/>
    </location>
</feature>
<keyword evidence="2" id="KW-0812">Transmembrane</keyword>
<dbReference type="GO" id="GO:0015293">
    <property type="term" value="F:symporter activity"/>
    <property type="evidence" value="ECO:0007669"/>
    <property type="project" value="InterPro"/>
</dbReference>
<accession>A0A5P8M7S5</accession>
<feature type="transmembrane region" description="Helical" evidence="2">
    <location>
        <begin position="89"/>
        <end position="112"/>
    </location>
</feature>
<keyword evidence="2" id="KW-0472">Membrane</keyword>
<dbReference type="SUPFAM" id="SSF103473">
    <property type="entry name" value="MFS general substrate transporter"/>
    <property type="match status" value="1"/>
</dbReference>
<reference evidence="3 4" key="1">
    <citation type="submission" date="2019-10" db="EMBL/GenBank/DDBJ databases">
        <title>The completed genome of Lactobacillus harbinensis M1.</title>
        <authorList>
            <person name="Zheng Y."/>
        </authorList>
    </citation>
    <scope>NUCLEOTIDE SEQUENCE [LARGE SCALE GENOMIC DNA]</scope>
    <source>
        <strain evidence="3 4">M1</strain>
    </source>
</reference>
<dbReference type="GO" id="GO:0005886">
    <property type="term" value="C:plasma membrane"/>
    <property type="evidence" value="ECO:0007669"/>
    <property type="project" value="TreeGrafter"/>
</dbReference>
<evidence type="ECO:0000313" key="3">
    <source>
        <dbReference type="EMBL" id="QFR24586.1"/>
    </source>
</evidence>
<dbReference type="InterPro" id="IPR036259">
    <property type="entry name" value="MFS_trans_sf"/>
</dbReference>
<evidence type="ECO:0000313" key="4">
    <source>
        <dbReference type="Proteomes" id="UP000326779"/>
    </source>
</evidence>